<dbReference type="EMBL" id="BAABME010000129">
    <property type="protein sequence ID" value="GAA0139895.1"/>
    <property type="molecule type" value="Genomic_DNA"/>
</dbReference>
<dbReference type="PANTHER" id="PTHR33240">
    <property type="entry name" value="OS08G0508500 PROTEIN"/>
    <property type="match status" value="1"/>
</dbReference>
<evidence type="ECO:0000313" key="3">
    <source>
        <dbReference type="Proteomes" id="UP001454036"/>
    </source>
</evidence>
<dbReference type="AlphaFoldDB" id="A0AAV3NP95"/>
<gene>
    <name evidence="2" type="ORF">LIER_01354</name>
</gene>
<evidence type="ECO:0000313" key="2">
    <source>
        <dbReference type="EMBL" id="GAA0139895.1"/>
    </source>
</evidence>
<comment type="caution">
    <text evidence="2">The sequence shown here is derived from an EMBL/GenBank/DDBJ whole genome shotgun (WGS) entry which is preliminary data.</text>
</comment>
<dbReference type="Proteomes" id="UP001454036">
    <property type="component" value="Unassembled WGS sequence"/>
</dbReference>
<dbReference type="PANTHER" id="PTHR33240:SF15">
    <property type="entry name" value="GAG-PRO-LIKE PROTEIN"/>
    <property type="match status" value="1"/>
</dbReference>
<name>A0AAV3NP95_LITER</name>
<protein>
    <recommendedName>
        <fullName evidence="4">Reverse transcriptase domain-containing protein</fullName>
    </recommendedName>
</protein>
<evidence type="ECO:0008006" key="4">
    <source>
        <dbReference type="Google" id="ProtNLM"/>
    </source>
</evidence>
<proteinExistence type="predicted"/>
<reference evidence="2 3" key="1">
    <citation type="submission" date="2024-01" db="EMBL/GenBank/DDBJ databases">
        <title>The complete chloroplast genome sequence of Lithospermum erythrorhizon: insights into the phylogenetic relationship among Boraginaceae species and the maternal lineages of purple gromwells.</title>
        <authorList>
            <person name="Okada T."/>
            <person name="Watanabe K."/>
        </authorList>
    </citation>
    <scope>NUCLEOTIDE SEQUENCE [LARGE SCALE GENOMIC DNA]</scope>
</reference>
<evidence type="ECO:0000256" key="1">
    <source>
        <dbReference type="SAM" id="MobiDB-lite"/>
    </source>
</evidence>
<feature type="region of interest" description="Disordered" evidence="1">
    <location>
        <begin position="57"/>
        <end position="92"/>
    </location>
</feature>
<organism evidence="2 3">
    <name type="scientific">Lithospermum erythrorhizon</name>
    <name type="common">Purple gromwell</name>
    <name type="synonym">Lithospermum officinale var. erythrorhizon</name>
    <dbReference type="NCBI Taxonomy" id="34254"/>
    <lineage>
        <taxon>Eukaryota</taxon>
        <taxon>Viridiplantae</taxon>
        <taxon>Streptophyta</taxon>
        <taxon>Embryophyta</taxon>
        <taxon>Tracheophyta</taxon>
        <taxon>Spermatophyta</taxon>
        <taxon>Magnoliopsida</taxon>
        <taxon>eudicotyledons</taxon>
        <taxon>Gunneridae</taxon>
        <taxon>Pentapetalae</taxon>
        <taxon>asterids</taxon>
        <taxon>lamiids</taxon>
        <taxon>Boraginales</taxon>
        <taxon>Boraginaceae</taxon>
        <taxon>Boraginoideae</taxon>
        <taxon>Lithospermeae</taxon>
        <taxon>Lithospermum</taxon>
    </lineage>
</organism>
<keyword evidence="3" id="KW-1185">Reference proteome</keyword>
<feature type="compositionally biased region" description="Basic and acidic residues" evidence="1">
    <location>
        <begin position="59"/>
        <end position="86"/>
    </location>
</feature>
<sequence>MEDKKALPKPQRIKALPYRRDLKKYYEYHKHHGHDTDDCRLLKAELEKLIRRGQLSKFVKNDQKGSPRGYREPSPLRHVNDRRGNDRSPQITGRVDTISRGIAGGLDTSNTRRKYARMAVYSLGTSTATHDLGEISFSNKELTGLELPHDDPLVVSHTVSNFVVVRMLVDTGSSADIIYLRAYEKLGLSRKHLKPVATPLTGFT</sequence>
<accession>A0AAV3NP95</accession>